<organism evidence="1 2">
    <name type="scientific">Amycolatopsis pithecellobii</name>
    <dbReference type="NCBI Taxonomy" id="664692"/>
    <lineage>
        <taxon>Bacteria</taxon>
        <taxon>Bacillati</taxon>
        <taxon>Actinomycetota</taxon>
        <taxon>Actinomycetes</taxon>
        <taxon>Pseudonocardiales</taxon>
        <taxon>Pseudonocardiaceae</taxon>
        <taxon>Amycolatopsis</taxon>
    </lineage>
</organism>
<dbReference type="AlphaFoldDB" id="A0A6N7Z3H2"/>
<dbReference type="Proteomes" id="UP000440096">
    <property type="component" value="Unassembled WGS sequence"/>
</dbReference>
<evidence type="ECO:0000313" key="1">
    <source>
        <dbReference type="EMBL" id="MTD56473.1"/>
    </source>
</evidence>
<proteinExistence type="predicted"/>
<protein>
    <recommendedName>
        <fullName evidence="3">ClpX-type ZB domain-containing protein</fullName>
    </recommendedName>
</protein>
<dbReference type="EMBL" id="WMBA01000034">
    <property type="protein sequence ID" value="MTD56473.1"/>
    <property type="molecule type" value="Genomic_DNA"/>
</dbReference>
<comment type="caution">
    <text evidence="1">The sequence shown here is derived from an EMBL/GenBank/DDBJ whole genome shotgun (WGS) entry which is preliminary data.</text>
</comment>
<name>A0A6N7Z3H2_9PSEU</name>
<keyword evidence="2" id="KW-1185">Reference proteome</keyword>
<sequence>MVNARTALCRFCDRPGAKGRYRAPGPVGPICRECLDAGRDLCRDGKERLLGGLNLARLVTAPGIPCEFCDRDERRPWLRHAQPLPRMRRVPGDSVICADCLDRGEQLLARVSGVCHG</sequence>
<gene>
    <name evidence="1" type="ORF">GKO32_21205</name>
</gene>
<accession>A0A6N7Z3H2</accession>
<dbReference type="OrthoDB" id="3633099at2"/>
<evidence type="ECO:0000313" key="2">
    <source>
        <dbReference type="Proteomes" id="UP000440096"/>
    </source>
</evidence>
<evidence type="ECO:0008006" key="3">
    <source>
        <dbReference type="Google" id="ProtNLM"/>
    </source>
</evidence>
<reference evidence="1 2" key="1">
    <citation type="submission" date="2019-11" db="EMBL/GenBank/DDBJ databases">
        <title>Draft genome of Amycolatopsis RM579.</title>
        <authorList>
            <person name="Duangmal K."/>
            <person name="Mingma R."/>
        </authorList>
    </citation>
    <scope>NUCLEOTIDE SEQUENCE [LARGE SCALE GENOMIC DNA]</scope>
    <source>
        <strain evidence="1 2">RM579</strain>
    </source>
</reference>